<feature type="region of interest" description="Disordered" evidence="2">
    <location>
        <begin position="306"/>
        <end position="326"/>
    </location>
</feature>
<dbReference type="Proteomes" id="UP001470230">
    <property type="component" value="Unassembled WGS sequence"/>
</dbReference>
<dbReference type="InterPro" id="IPR000757">
    <property type="entry name" value="Beta-glucanase-like"/>
</dbReference>
<comment type="similarity">
    <text evidence="1">Belongs to the glycosyl hydrolase 16 family.</text>
</comment>
<sequence length="542" mass="61560">MNNLSSTLKNETDYPINFKKDQSYSAPDRHLNSISLISSYGESTIYLDNKKMYNEILDRSLIAKAGDTVTAKFSFTGQWMHGYVYIDCENNGSFDAKLNGKTIAEKSDLMTFSALHDGSTNTYYDCQGNTFKDGNKLQPPSFKIPDLQDGFYRIRYKVDWNCIDPAGNTIANNNIIKNRGAIVDTRLCIQSNNTAKITARASNGNLFLVQGSTVVPLNGSTTTIGKQLKIKIQPDNEFKLKNLKLRHGNLSENGNNNSLRSPQFAETIFSADSLPEVLEISSCYIDGDLDFTADFESSGYSLIFSDEFDQPDNSQPDPSKWRRSPRGNSTWNRFISDSNDVVFIKDKKLVLRCIPNQDKNSDKVDMLSGSIDSSTKFDFLYGKVECRLKTNPHKGNFPACWMMPTDKKDGWPKCGEIDIFEQIDTQNRAYHTVHSHWTYDMKQKTNPKSSSSENADMSQYHVYGLEWSPTKISWLLDGKEVFSYSKLSGNTNAINNGQWPFDKSFYLILNQSVGRGDWAQNPDLKHTYETIVDYIRVWQKKK</sequence>
<dbReference type="PANTHER" id="PTHR10963">
    <property type="entry name" value="GLYCOSYL HYDROLASE-RELATED"/>
    <property type="match status" value="1"/>
</dbReference>
<name>A0ABR2JKU7_9EUKA</name>
<dbReference type="PANTHER" id="PTHR10963:SF55">
    <property type="entry name" value="GLYCOSIDE HYDROLASE FAMILY 16 PROTEIN"/>
    <property type="match status" value="1"/>
</dbReference>
<dbReference type="PROSITE" id="PS51762">
    <property type="entry name" value="GH16_2"/>
    <property type="match status" value="1"/>
</dbReference>
<dbReference type="Pfam" id="PF00722">
    <property type="entry name" value="Glyco_hydro_16"/>
    <property type="match status" value="1"/>
</dbReference>
<dbReference type="EMBL" id="JAPFFF010000011">
    <property type="protein sequence ID" value="KAK8878555.1"/>
    <property type="molecule type" value="Genomic_DNA"/>
</dbReference>
<dbReference type="SUPFAM" id="SSF49899">
    <property type="entry name" value="Concanavalin A-like lectins/glucanases"/>
    <property type="match status" value="1"/>
</dbReference>
<evidence type="ECO:0000256" key="1">
    <source>
        <dbReference type="ARBA" id="ARBA00006865"/>
    </source>
</evidence>
<protein>
    <recommendedName>
        <fullName evidence="3">GH16 domain-containing protein</fullName>
    </recommendedName>
</protein>
<dbReference type="InterPro" id="IPR013320">
    <property type="entry name" value="ConA-like_dom_sf"/>
</dbReference>
<proteinExistence type="inferred from homology"/>
<dbReference type="CDD" id="cd08023">
    <property type="entry name" value="GH16_laminarinase_like"/>
    <property type="match status" value="1"/>
</dbReference>
<evidence type="ECO:0000313" key="4">
    <source>
        <dbReference type="EMBL" id="KAK8878555.1"/>
    </source>
</evidence>
<organism evidence="4 5">
    <name type="scientific">Tritrichomonas musculus</name>
    <dbReference type="NCBI Taxonomy" id="1915356"/>
    <lineage>
        <taxon>Eukaryota</taxon>
        <taxon>Metamonada</taxon>
        <taxon>Parabasalia</taxon>
        <taxon>Tritrichomonadida</taxon>
        <taxon>Tritrichomonadidae</taxon>
        <taxon>Tritrichomonas</taxon>
    </lineage>
</organism>
<dbReference type="InterPro" id="IPR050546">
    <property type="entry name" value="Glycosyl_Hydrlase_16"/>
</dbReference>
<feature type="domain" description="GH16" evidence="3">
    <location>
        <begin position="267"/>
        <end position="542"/>
    </location>
</feature>
<reference evidence="4 5" key="1">
    <citation type="submission" date="2024-04" db="EMBL/GenBank/DDBJ databases">
        <title>Tritrichomonas musculus Genome.</title>
        <authorList>
            <person name="Alves-Ferreira E."/>
            <person name="Grigg M."/>
            <person name="Lorenzi H."/>
            <person name="Galac M."/>
        </authorList>
    </citation>
    <scope>NUCLEOTIDE SEQUENCE [LARGE SCALE GENOMIC DNA]</scope>
    <source>
        <strain evidence="4 5">EAF2021</strain>
    </source>
</reference>
<keyword evidence="5" id="KW-1185">Reference proteome</keyword>
<evidence type="ECO:0000313" key="5">
    <source>
        <dbReference type="Proteomes" id="UP001470230"/>
    </source>
</evidence>
<dbReference type="Gene3D" id="2.60.120.200">
    <property type="match status" value="1"/>
</dbReference>
<evidence type="ECO:0000256" key="2">
    <source>
        <dbReference type="SAM" id="MobiDB-lite"/>
    </source>
</evidence>
<comment type="caution">
    <text evidence="4">The sequence shown here is derived from an EMBL/GenBank/DDBJ whole genome shotgun (WGS) entry which is preliminary data.</text>
</comment>
<gene>
    <name evidence="4" type="ORF">M9Y10_005335</name>
</gene>
<accession>A0ABR2JKU7</accession>
<evidence type="ECO:0000259" key="3">
    <source>
        <dbReference type="PROSITE" id="PS51762"/>
    </source>
</evidence>